<gene>
    <name evidence="1" type="ORF">GMARGA_LOCUS6703</name>
</gene>
<proteinExistence type="predicted"/>
<name>A0ABN7UJZ9_GIGMA</name>
<evidence type="ECO:0000313" key="2">
    <source>
        <dbReference type="Proteomes" id="UP000789901"/>
    </source>
</evidence>
<accession>A0ABN7UJZ9</accession>
<reference evidence="1 2" key="1">
    <citation type="submission" date="2021-06" db="EMBL/GenBank/DDBJ databases">
        <authorList>
            <person name="Kallberg Y."/>
            <person name="Tangrot J."/>
            <person name="Rosling A."/>
        </authorList>
    </citation>
    <scope>NUCLEOTIDE SEQUENCE [LARGE SCALE GENOMIC DNA]</scope>
    <source>
        <strain evidence="1 2">120-4 pot B 10/14</strain>
    </source>
</reference>
<comment type="caution">
    <text evidence="1">The sequence shown here is derived from an EMBL/GenBank/DDBJ whole genome shotgun (WGS) entry which is preliminary data.</text>
</comment>
<sequence length="72" mass="8286">MYRGSAVRSWIWLYFEAMYEEGIRVAICKVETVKEKITSTSNCATHLNNVHGITEEQAKNNLVSFNIPYNES</sequence>
<keyword evidence="2" id="KW-1185">Reference proteome</keyword>
<protein>
    <submittedName>
        <fullName evidence="1">23147_t:CDS:1</fullName>
    </submittedName>
</protein>
<evidence type="ECO:0000313" key="1">
    <source>
        <dbReference type="EMBL" id="CAG8597216.1"/>
    </source>
</evidence>
<organism evidence="1 2">
    <name type="scientific">Gigaspora margarita</name>
    <dbReference type="NCBI Taxonomy" id="4874"/>
    <lineage>
        <taxon>Eukaryota</taxon>
        <taxon>Fungi</taxon>
        <taxon>Fungi incertae sedis</taxon>
        <taxon>Mucoromycota</taxon>
        <taxon>Glomeromycotina</taxon>
        <taxon>Glomeromycetes</taxon>
        <taxon>Diversisporales</taxon>
        <taxon>Gigasporaceae</taxon>
        <taxon>Gigaspora</taxon>
    </lineage>
</organism>
<dbReference type="EMBL" id="CAJVQB010003086">
    <property type="protein sequence ID" value="CAG8597216.1"/>
    <property type="molecule type" value="Genomic_DNA"/>
</dbReference>
<dbReference type="Proteomes" id="UP000789901">
    <property type="component" value="Unassembled WGS sequence"/>
</dbReference>